<dbReference type="AlphaFoldDB" id="A0AAD5PT52"/>
<dbReference type="PANTHER" id="PTHR21780">
    <property type="entry name" value="TRANSMEMBRANE PROTEIN 209"/>
    <property type="match status" value="1"/>
</dbReference>
<gene>
    <name evidence="2" type="ORF">GHT06_015720</name>
</gene>
<evidence type="ECO:0000256" key="1">
    <source>
        <dbReference type="SAM" id="Phobius"/>
    </source>
</evidence>
<evidence type="ECO:0000313" key="2">
    <source>
        <dbReference type="EMBL" id="KAI9558931.1"/>
    </source>
</evidence>
<proteinExistence type="predicted"/>
<feature type="transmembrane region" description="Helical" evidence="1">
    <location>
        <begin position="26"/>
        <end position="43"/>
    </location>
</feature>
<keyword evidence="1" id="KW-0472">Membrane</keyword>
<keyword evidence="3" id="KW-1185">Reference proteome</keyword>
<comment type="caution">
    <text evidence="2">The sequence shown here is derived from an EMBL/GenBank/DDBJ whole genome shotgun (WGS) entry which is preliminary data.</text>
</comment>
<dbReference type="PANTHER" id="PTHR21780:SF0">
    <property type="entry name" value="TRANSMEMBRANE PROTEIN 209"/>
    <property type="match status" value="1"/>
</dbReference>
<dbReference type="InterPro" id="IPR019176">
    <property type="entry name" value="Cytochrome_B561-rel"/>
</dbReference>
<sequence length="503" mass="56448">MDQNDSLIVRTISKKRQIMEVQKQKPWLVCNLFGALILSYYLHFEQECYEMTSTLLWYSILVVCLILVLNFTTGVFFYVKRTKLDPPVILSPQQKKLLGVKNDEIGFVTSTPSCSPVTKGTPSIPYIPVGSSPSIPTVKFQQASNQSASNSSLHFQKGSSSSVLYTSQNWDLEDELYEEDSFMKMCRSVEREELQTSRGQGQDATGMSTTASSWHYSPSASGIADFSPLLKKYSYQLSFTVPTTGASGVDENTNTKSPAKIKGRDVWQQLGISDSQLLDFNEKFRLWLSSTVLQPLVAEINRINESLTAHGLADARIGESSLEKLRKTCQLAPVSANIPSLVEVLPYLEVTSHQDYLFRCLNRLASGGCLGNFRWDGGTKRKDLDDSTPTDSAVIMHCLATYLDSQLPAFTDRPDRRPFTGQYLVKCPEKPQPTSNPQIVEVQLNPPHYKLVMGSDEYELPKGRNNMLHTVILFFWLIKTKFEGRIGRITLGEAGLNLLWIFN</sequence>
<name>A0AAD5PT52_9CRUS</name>
<accession>A0AAD5PT52</accession>
<dbReference type="Proteomes" id="UP000820818">
    <property type="component" value="Linkage Group LG5"/>
</dbReference>
<feature type="transmembrane region" description="Helical" evidence="1">
    <location>
        <begin position="55"/>
        <end position="79"/>
    </location>
</feature>
<dbReference type="Pfam" id="PF09786">
    <property type="entry name" value="CytochromB561_N"/>
    <property type="match status" value="1"/>
</dbReference>
<evidence type="ECO:0008006" key="4">
    <source>
        <dbReference type="Google" id="ProtNLM"/>
    </source>
</evidence>
<protein>
    <recommendedName>
        <fullName evidence="4">Transmembrane protein 209</fullName>
    </recommendedName>
</protein>
<keyword evidence="1" id="KW-1133">Transmembrane helix</keyword>
<reference evidence="2 3" key="1">
    <citation type="submission" date="2022-05" db="EMBL/GenBank/DDBJ databases">
        <title>A multi-omics perspective on studying reproductive biology in Daphnia sinensis.</title>
        <authorList>
            <person name="Jia J."/>
        </authorList>
    </citation>
    <scope>NUCLEOTIDE SEQUENCE [LARGE SCALE GENOMIC DNA]</scope>
    <source>
        <strain evidence="2 3">WSL</strain>
    </source>
</reference>
<evidence type="ECO:0000313" key="3">
    <source>
        <dbReference type="Proteomes" id="UP000820818"/>
    </source>
</evidence>
<keyword evidence="1" id="KW-0812">Transmembrane</keyword>
<organism evidence="2 3">
    <name type="scientific">Daphnia sinensis</name>
    <dbReference type="NCBI Taxonomy" id="1820382"/>
    <lineage>
        <taxon>Eukaryota</taxon>
        <taxon>Metazoa</taxon>
        <taxon>Ecdysozoa</taxon>
        <taxon>Arthropoda</taxon>
        <taxon>Crustacea</taxon>
        <taxon>Branchiopoda</taxon>
        <taxon>Diplostraca</taxon>
        <taxon>Cladocera</taxon>
        <taxon>Anomopoda</taxon>
        <taxon>Daphniidae</taxon>
        <taxon>Daphnia</taxon>
        <taxon>Daphnia similis group</taxon>
    </lineage>
</organism>
<dbReference type="GO" id="GO:0016020">
    <property type="term" value="C:membrane"/>
    <property type="evidence" value="ECO:0007669"/>
    <property type="project" value="TreeGrafter"/>
</dbReference>
<dbReference type="EMBL" id="WJBH02000005">
    <property type="protein sequence ID" value="KAI9558931.1"/>
    <property type="molecule type" value="Genomic_DNA"/>
</dbReference>